<keyword evidence="1" id="KW-0732">Signal</keyword>
<feature type="signal peptide" evidence="1">
    <location>
        <begin position="1"/>
        <end position="20"/>
    </location>
</feature>
<comment type="caution">
    <text evidence="2">The sequence shown here is derived from an EMBL/GenBank/DDBJ whole genome shotgun (WGS) entry which is preliminary data.</text>
</comment>
<evidence type="ECO:0000313" key="2">
    <source>
        <dbReference type="EMBL" id="KAF3765015.1"/>
    </source>
</evidence>
<dbReference type="EMBL" id="MU032348">
    <property type="protein sequence ID" value="KAF3765015.1"/>
    <property type="molecule type" value="Genomic_DNA"/>
</dbReference>
<keyword evidence="3" id="KW-1185">Reference proteome</keyword>
<dbReference type="RefSeq" id="XP_040775976.1">
    <property type="nucleotide sequence ID" value="XM_040920617.1"/>
</dbReference>
<gene>
    <name evidence="2" type="ORF">M406DRAFT_331329</name>
</gene>
<feature type="chain" id="PRO_5040394867" evidence="1">
    <location>
        <begin position="21"/>
        <end position="198"/>
    </location>
</feature>
<name>A0A9P4Y2J7_CRYP1</name>
<dbReference type="Proteomes" id="UP000803844">
    <property type="component" value="Unassembled WGS sequence"/>
</dbReference>
<organism evidence="2 3">
    <name type="scientific">Cryphonectria parasitica (strain ATCC 38755 / EP155)</name>
    <dbReference type="NCBI Taxonomy" id="660469"/>
    <lineage>
        <taxon>Eukaryota</taxon>
        <taxon>Fungi</taxon>
        <taxon>Dikarya</taxon>
        <taxon>Ascomycota</taxon>
        <taxon>Pezizomycotina</taxon>
        <taxon>Sordariomycetes</taxon>
        <taxon>Sordariomycetidae</taxon>
        <taxon>Diaporthales</taxon>
        <taxon>Cryphonectriaceae</taxon>
        <taxon>Cryphonectria-Endothia species complex</taxon>
        <taxon>Cryphonectria</taxon>
    </lineage>
</organism>
<protein>
    <submittedName>
        <fullName evidence="2">Uncharacterized protein</fullName>
    </submittedName>
</protein>
<sequence length="198" mass="20978">MVSSLVFALSLLTTPFAASAAKPNTVKVPRASTSGDLTGSGTLQVVIGSGGNVSATTDFSTSTPADIVGCLNAAGQFTLDDCATYTVTDTYYVETSNGICSFYNSSSPANTDDYYGAYDYALTCWEHTGVIGSDVTFYTVEGMAYNFLGNGDTDFYYDVPGLPETSTDALNFWRFVWGGEETDVPAGHYRALLLFGSS</sequence>
<dbReference type="GeneID" id="63837746"/>
<accession>A0A9P4Y2J7</accession>
<dbReference type="OrthoDB" id="3775566at2759"/>
<reference evidence="2" key="1">
    <citation type="journal article" date="2020" name="Phytopathology">
        <title>Genome sequence of the chestnut blight fungus Cryphonectria parasitica EP155: A fundamental resource for an archetypical invasive plant pathogen.</title>
        <authorList>
            <person name="Crouch J.A."/>
            <person name="Dawe A."/>
            <person name="Aerts A."/>
            <person name="Barry K."/>
            <person name="Churchill A.C.L."/>
            <person name="Grimwood J."/>
            <person name="Hillman B."/>
            <person name="Milgroom M.G."/>
            <person name="Pangilinan J."/>
            <person name="Smith M."/>
            <person name="Salamov A."/>
            <person name="Schmutz J."/>
            <person name="Yadav J."/>
            <person name="Grigoriev I.V."/>
            <person name="Nuss D."/>
        </authorList>
    </citation>
    <scope>NUCLEOTIDE SEQUENCE</scope>
    <source>
        <strain evidence="2">EP155</strain>
    </source>
</reference>
<proteinExistence type="predicted"/>
<dbReference type="AlphaFoldDB" id="A0A9P4Y2J7"/>
<evidence type="ECO:0000313" key="3">
    <source>
        <dbReference type="Proteomes" id="UP000803844"/>
    </source>
</evidence>
<evidence type="ECO:0000256" key="1">
    <source>
        <dbReference type="SAM" id="SignalP"/>
    </source>
</evidence>